<sequence length="595" mass="67400">MYLIDVQDLEHLTIRHFEGDPPPYAILSHKWGKEEVTYHESHKLVGSQNAAALKKSFEKIKKCCKQTAADGLRYVWVDTCCIDKRSSAELSEAINSMFNYYRDAVICYAFLEDVISSEKPTSPESQFGKSTWFARGWTLQELLAPSIVVFFNSTWENIGTREELRPVISAVTHISPSFFTDGDMEKFSVAQKMSWASRRQCTRVEDEAYCLLGIFGVNMPLLYGEGIRAFIRLQEEVMKVSDDQSLFAWAPPKPQSLSEYDFSNTDSTKLNGGLLAPSAAHFQASGNIIRASSSRSSLEPPWAMTNKGLRISLPLVDANSVPSVQTLNTYPHRTLAILDCRYEDDETSKLAVFLGGPERLQDIEPRSHLPIGPFVRTDYRRGLIKVNENSVGTPAKQRELLIRPKESSSSNRPWPNYRDGRLVLIEALPPAVRGFKLTETIPQIQWKSQKDTGVTSFRLSKSNFSYGRVALMFKHLEGYAFLLIIKPQSHYDSFPRFDVQCAMNVNRAEQRKDWKDRFYNKMTLGSGVFQDTPLTPETPDGRYHLRLKVRQLQHALMINLNNVGDGTRGSPNDRRLLSPGSPRALMMPPPILRDG</sequence>
<proteinExistence type="predicted"/>
<dbReference type="Pfam" id="PF26640">
    <property type="entry name" value="DUF8212"/>
    <property type="match status" value="1"/>
</dbReference>
<evidence type="ECO:0000313" key="4">
    <source>
        <dbReference type="EMBL" id="KAI1869377.1"/>
    </source>
</evidence>
<organism evidence="4 5">
    <name type="scientific">Neoarthrinium moseri</name>
    <dbReference type="NCBI Taxonomy" id="1658444"/>
    <lineage>
        <taxon>Eukaryota</taxon>
        <taxon>Fungi</taxon>
        <taxon>Dikarya</taxon>
        <taxon>Ascomycota</taxon>
        <taxon>Pezizomycotina</taxon>
        <taxon>Sordariomycetes</taxon>
        <taxon>Xylariomycetidae</taxon>
        <taxon>Amphisphaeriales</taxon>
        <taxon>Apiosporaceae</taxon>
        <taxon>Neoarthrinium</taxon>
    </lineage>
</organism>
<feature type="domain" description="Heterokaryon incompatibility" evidence="2">
    <location>
        <begin position="24"/>
        <end position="116"/>
    </location>
</feature>
<dbReference type="InterPro" id="IPR010730">
    <property type="entry name" value="HET"/>
</dbReference>
<comment type="caution">
    <text evidence="4">The sequence shown here is derived from an EMBL/GenBank/DDBJ whole genome shotgun (WGS) entry which is preliminary data.</text>
</comment>
<gene>
    <name evidence="4" type="ORF">JX265_006467</name>
</gene>
<dbReference type="Proteomes" id="UP000829685">
    <property type="component" value="Unassembled WGS sequence"/>
</dbReference>
<dbReference type="Pfam" id="PF06985">
    <property type="entry name" value="HET"/>
    <property type="match status" value="1"/>
</dbReference>
<accession>A0A9Q0ANX2</accession>
<dbReference type="PANTHER" id="PTHR10622:SF10">
    <property type="entry name" value="HET DOMAIN-CONTAINING PROTEIN"/>
    <property type="match status" value="1"/>
</dbReference>
<name>A0A9Q0ANX2_9PEZI</name>
<dbReference type="PANTHER" id="PTHR10622">
    <property type="entry name" value="HET DOMAIN-CONTAINING PROTEIN"/>
    <property type="match status" value="1"/>
</dbReference>
<dbReference type="InterPro" id="IPR058525">
    <property type="entry name" value="DUF8212"/>
</dbReference>
<feature type="region of interest" description="Disordered" evidence="1">
    <location>
        <begin position="563"/>
        <end position="595"/>
    </location>
</feature>
<evidence type="ECO:0008006" key="6">
    <source>
        <dbReference type="Google" id="ProtNLM"/>
    </source>
</evidence>
<keyword evidence="5" id="KW-1185">Reference proteome</keyword>
<evidence type="ECO:0000313" key="5">
    <source>
        <dbReference type="Proteomes" id="UP000829685"/>
    </source>
</evidence>
<evidence type="ECO:0000256" key="1">
    <source>
        <dbReference type="SAM" id="MobiDB-lite"/>
    </source>
</evidence>
<reference evidence="4" key="1">
    <citation type="submission" date="2021-03" db="EMBL/GenBank/DDBJ databases">
        <title>Revisited historic fungal species revealed as producer of novel bioactive compounds through whole genome sequencing and comparative genomics.</title>
        <authorList>
            <person name="Vignolle G.A."/>
            <person name="Hochenegger N."/>
            <person name="Mach R.L."/>
            <person name="Mach-Aigner A.R."/>
            <person name="Javad Rahimi M."/>
            <person name="Salim K.A."/>
            <person name="Chan C.M."/>
            <person name="Lim L.B.L."/>
            <person name="Cai F."/>
            <person name="Druzhinina I.S."/>
            <person name="U'Ren J.M."/>
            <person name="Derntl C."/>
        </authorList>
    </citation>
    <scope>NUCLEOTIDE SEQUENCE</scope>
    <source>
        <strain evidence="4">TUCIM 5799</strain>
    </source>
</reference>
<dbReference type="AlphaFoldDB" id="A0A9Q0ANX2"/>
<dbReference type="EMBL" id="JAFIMR010000015">
    <property type="protein sequence ID" value="KAI1869377.1"/>
    <property type="molecule type" value="Genomic_DNA"/>
</dbReference>
<evidence type="ECO:0000259" key="3">
    <source>
        <dbReference type="Pfam" id="PF26640"/>
    </source>
</evidence>
<protein>
    <recommendedName>
        <fullName evidence="6">Heterokaryon incompatibility domain-containing protein</fullName>
    </recommendedName>
</protein>
<feature type="domain" description="DUF8212" evidence="3">
    <location>
        <begin position="228"/>
        <end position="351"/>
    </location>
</feature>
<evidence type="ECO:0000259" key="2">
    <source>
        <dbReference type="Pfam" id="PF06985"/>
    </source>
</evidence>